<evidence type="ECO:0000256" key="7">
    <source>
        <dbReference type="ARBA" id="ARBA00022826"/>
    </source>
</evidence>
<comment type="catalytic activity">
    <reaction evidence="13">
        <text>K(+)(in) = K(+)(out)</text>
        <dbReference type="Rhea" id="RHEA:29463"/>
        <dbReference type="ChEBI" id="CHEBI:29103"/>
    </reaction>
</comment>
<evidence type="ECO:0000256" key="3">
    <source>
        <dbReference type="ARBA" id="ARBA00022448"/>
    </source>
</evidence>
<evidence type="ECO:0000313" key="17">
    <source>
        <dbReference type="EMBL" id="GAB1288520.1"/>
    </source>
</evidence>
<evidence type="ECO:0000256" key="5">
    <source>
        <dbReference type="ARBA" id="ARBA00022692"/>
    </source>
</evidence>
<feature type="compositionally biased region" description="Low complexity" evidence="16">
    <location>
        <begin position="248"/>
        <end position="257"/>
    </location>
</feature>
<keyword evidence="5" id="KW-0812">Transmembrane</keyword>
<evidence type="ECO:0000256" key="6">
    <source>
        <dbReference type="ARBA" id="ARBA00022824"/>
    </source>
</evidence>
<evidence type="ECO:0000256" key="12">
    <source>
        <dbReference type="ARBA" id="ARBA00023303"/>
    </source>
</evidence>
<dbReference type="PANTHER" id="PTHR12454">
    <property type="entry name" value="TRIMERIC INTRACELLULAR CATION CHANNEL"/>
    <property type="match status" value="1"/>
</dbReference>
<evidence type="ECO:0000256" key="9">
    <source>
        <dbReference type="ARBA" id="ARBA00022989"/>
    </source>
</evidence>
<evidence type="ECO:0000256" key="10">
    <source>
        <dbReference type="ARBA" id="ARBA00023065"/>
    </source>
</evidence>
<keyword evidence="4" id="KW-0633">Potassium transport</keyword>
<keyword evidence="9" id="KW-1133">Transmembrane helix</keyword>
<comment type="caution">
    <text evidence="17">The sequence shown here is derived from an EMBL/GenBank/DDBJ whole genome shotgun (WGS) entry which is preliminary data.</text>
</comment>
<evidence type="ECO:0000256" key="13">
    <source>
        <dbReference type="ARBA" id="ARBA00034430"/>
    </source>
</evidence>
<dbReference type="Proteomes" id="UP001623349">
    <property type="component" value="Unassembled WGS sequence"/>
</dbReference>
<evidence type="ECO:0000256" key="8">
    <source>
        <dbReference type="ARBA" id="ARBA00022958"/>
    </source>
</evidence>
<comment type="subcellular location">
    <subcellularLocation>
        <location evidence="1">Endoplasmic reticulum membrane</location>
        <topology evidence="1">Multi-pass membrane protein</topology>
    </subcellularLocation>
</comment>
<keyword evidence="3" id="KW-0813">Transport</keyword>
<comment type="similarity">
    <text evidence="2">Belongs to the TMEM38 family.</text>
</comment>
<evidence type="ECO:0000256" key="14">
    <source>
        <dbReference type="ARBA" id="ARBA00045968"/>
    </source>
</evidence>
<dbReference type="EMBL" id="BAAFST010000004">
    <property type="protein sequence ID" value="GAB1288520.1"/>
    <property type="molecule type" value="Genomic_DNA"/>
</dbReference>
<dbReference type="InterPro" id="IPR007866">
    <property type="entry name" value="TRIC_channel"/>
</dbReference>
<protein>
    <submittedName>
        <fullName evidence="17">Trimeric intracellular cation channel type B</fullName>
    </submittedName>
</protein>
<evidence type="ECO:0000256" key="1">
    <source>
        <dbReference type="ARBA" id="ARBA00004477"/>
    </source>
</evidence>
<evidence type="ECO:0000256" key="16">
    <source>
        <dbReference type="SAM" id="MobiDB-lite"/>
    </source>
</evidence>
<organism evidence="17 18">
    <name type="scientific">Apodemus speciosus</name>
    <name type="common">Large Japanese field mouse</name>
    <dbReference type="NCBI Taxonomy" id="105296"/>
    <lineage>
        <taxon>Eukaryota</taxon>
        <taxon>Metazoa</taxon>
        <taxon>Chordata</taxon>
        <taxon>Craniata</taxon>
        <taxon>Vertebrata</taxon>
        <taxon>Euteleostomi</taxon>
        <taxon>Mammalia</taxon>
        <taxon>Eutheria</taxon>
        <taxon>Euarchontoglires</taxon>
        <taxon>Glires</taxon>
        <taxon>Rodentia</taxon>
        <taxon>Myomorpha</taxon>
        <taxon>Muroidea</taxon>
        <taxon>Muridae</taxon>
        <taxon>Murinae</taxon>
        <taxon>Apodemus</taxon>
    </lineage>
</organism>
<comment type="subunit">
    <text evidence="15">Homotrimer; conformation seems to be controled by binding to diacylglycerol (DAG).</text>
</comment>
<keyword evidence="10" id="KW-0406">Ion transport</keyword>
<dbReference type="PANTHER" id="PTHR12454:SF5">
    <property type="entry name" value="TRIMERIC INTRACELLULAR CATION CHANNEL TYPE B"/>
    <property type="match status" value="1"/>
</dbReference>
<keyword evidence="7" id="KW-0631">Potassium channel</keyword>
<evidence type="ECO:0000313" key="18">
    <source>
        <dbReference type="Proteomes" id="UP001623349"/>
    </source>
</evidence>
<gene>
    <name evidence="17" type="ORF">APTSU1_000375000</name>
</gene>
<name>A0ABQ0EN93_APOSI</name>
<evidence type="ECO:0000256" key="2">
    <source>
        <dbReference type="ARBA" id="ARBA00005766"/>
    </source>
</evidence>
<keyword evidence="11" id="KW-0472">Membrane</keyword>
<evidence type="ECO:0000256" key="15">
    <source>
        <dbReference type="ARBA" id="ARBA00047059"/>
    </source>
</evidence>
<dbReference type="Pfam" id="PF05197">
    <property type="entry name" value="TRIC"/>
    <property type="match status" value="1"/>
</dbReference>
<sequence length="276" mass="30845">MEYPWDDLTLAFSRTSMFPFFDIAHYLVSVMALKQRPAVAAAWSNPLSSWLSAMLHCFGGGILSCILLAEPPLKYIVFFCPRDLVSQGYSYQPIQLLAAGMKEVTRTWKIVGGVTHANSYYRNGWIVMIVVGWARGAGGAIITACEQLLKGDWKPEGDDWLKMSFPCKVTLLGSIMFTFQHTRHLAISKHDLMFLYTIFLVTIKVTMMMTKDTAVTLTPFEDTLTRMLFGRQQQQFSLSEKKAEVKPSSNGSASSASKRATEPPPAGAKRHAKKED</sequence>
<keyword evidence="12" id="KW-0407">Ion channel</keyword>
<feature type="region of interest" description="Disordered" evidence="16">
    <location>
        <begin position="235"/>
        <end position="276"/>
    </location>
</feature>
<evidence type="ECO:0000256" key="11">
    <source>
        <dbReference type="ARBA" id="ARBA00023136"/>
    </source>
</evidence>
<proteinExistence type="inferred from homology"/>
<keyword evidence="18" id="KW-1185">Reference proteome</keyword>
<keyword evidence="8" id="KW-0630">Potassium</keyword>
<evidence type="ECO:0000256" key="4">
    <source>
        <dbReference type="ARBA" id="ARBA00022538"/>
    </source>
</evidence>
<comment type="function">
    <text evidence="14">Intracellular monovalent cation channel required for maintenance of rapid intracellular calcium release. Acts as a potassium counter-ion channel that functions in synchronization with calcium release from intracellular stores. Activated by increased cytosolic Ca(2+) levels.</text>
</comment>
<keyword evidence="6" id="KW-0256">Endoplasmic reticulum</keyword>
<reference evidence="17 18" key="1">
    <citation type="submission" date="2024-08" db="EMBL/GenBank/DDBJ databases">
        <title>The draft genome of Apodemus speciosus.</title>
        <authorList>
            <person name="Nabeshima K."/>
            <person name="Suzuki S."/>
            <person name="Onuma M."/>
        </authorList>
    </citation>
    <scope>NUCLEOTIDE SEQUENCE [LARGE SCALE GENOMIC DNA]</scope>
    <source>
        <strain evidence="17">IB14-021</strain>
    </source>
</reference>
<accession>A0ABQ0EN93</accession>